<dbReference type="Proteomes" id="UP000295301">
    <property type="component" value="Unassembled WGS sequence"/>
</dbReference>
<keyword evidence="16" id="KW-1185">Reference proteome</keyword>
<comment type="cofactor">
    <cofactor evidence="1">
        <name>FAD</name>
        <dbReference type="ChEBI" id="CHEBI:57692"/>
    </cofactor>
</comment>
<feature type="transmembrane region" description="Helical" evidence="13">
    <location>
        <begin position="172"/>
        <end position="192"/>
    </location>
</feature>
<evidence type="ECO:0000256" key="6">
    <source>
        <dbReference type="ARBA" id="ARBA00022723"/>
    </source>
</evidence>
<comment type="subcellular location">
    <subcellularLocation>
        <location evidence="2">Membrane</location>
        <topology evidence="2">Multi-pass membrane protein</topology>
    </subcellularLocation>
</comment>
<keyword evidence="11" id="KW-0411">Iron-sulfur</keyword>
<evidence type="ECO:0000256" key="9">
    <source>
        <dbReference type="ARBA" id="ARBA00023002"/>
    </source>
</evidence>
<dbReference type="InterPro" id="IPR039261">
    <property type="entry name" value="FNR_nucleotide-bd"/>
</dbReference>
<sequence length="446" mass="48617">MKKIKITLWAIPAVLSVLWLAATLPFPDELSVIGVRNLLVQYTGVLSIGAMSVAMILALRLKWLEPWLNGLDKSYRLHKWLGISALVTSILHWLATQGPKWAVGMGLLERPKRGGPPAGAEALPALQQIFKSQRGTAEMLGEWAFYAAVLLIALALIRRVPYKFFVSAHKLIAVAYLVLVAHSTVLLDFGAWTQPLGILVGLLMVGGVIAAALALSGQIGRGNRVAGRIVTFRTFPEVRSTEVNIALQDGWTGHDAGQFAFVTFHRHEGRHPFTIASAWDPATREIAVITKGLGDYTDVLPETLTPGEEVVVEGPYGCFTFDDARERQIWIGGGIGITPFIARMKQLARVPGEKTVDLIHSTKEISPEALDLLTADAEAAGIDLHILVDDRDGFLTGDRVRDLVPEWTAASVWFCGPAAFGQRLRGDLIANGLAAGDFHQELFNMR</sequence>
<evidence type="ECO:0000256" key="2">
    <source>
        <dbReference type="ARBA" id="ARBA00004141"/>
    </source>
</evidence>
<gene>
    <name evidence="15" type="ORF">E1832_13540</name>
</gene>
<evidence type="ECO:0000313" key="16">
    <source>
        <dbReference type="Proteomes" id="UP000295301"/>
    </source>
</evidence>
<organism evidence="15 16">
    <name type="scientific">Antarcticimicrobium luteum</name>
    <dbReference type="NCBI Taxonomy" id="2547397"/>
    <lineage>
        <taxon>Bacteria</taxon>
        <taxon>Pseudomonadati</taxon>
        <taxon>Pseudomonadota</taxon>
        <taxon>Alphaproteobacteria</taxon>
        <taxon>Rhodobacterales</taxon>
        <taxon>Paracoccaceae</taxon>
        <taxon>Antarcticimicrobium</taxon>
    </lineage>
</organism>
<dbReference type="Gene3D" id="3.40.50.80">
    <property type="entry name" value="Nucleotide-binding domain of ferredoxin-NADP reductase (FNR) module"/>
    <property type="match status" value="1"/>
</dbReference>
<keyword evidence="5" id="KW-0001">2Fe-2S</keyword>
<dbReference type="PANTHER" id="PTHR47354:SF8">
    <property type="entry name" value="1,2-PHENYLACETYL-COA EPOXIDASE, SUBUNIT E"/>
    <property type="match status" value="1"/>
</dbReference>
<dbReference type="Pfam" id="PF08022">
    <property type="entry name" value="FAD_binding_8"/>
    <property type="match status" value="1"/>
</dbReference>
<dbReference type="InterPro" id="IPR050415">
    <property type="entry name" value="MRET"/>
</dbReference>
<keyword evidence="10" id="KW-0408">Iron</keyword>
<accession>A0A4R5V1L2</accession>
<feature type="transmembrane region" description="Helical" evidence="13">
    <location>
        <begin position="80"/>
        <end position="96"/>
    </location>
</feature>
<evidence type="ECO:0000256" key="5">
    <source>
        <dbReference type="ARBA" id="ARBA00022714"/>
    </source>
</evidence>
<keyword evidence="8 13" id="KW-1133">Transmembrane helix</keyword>
<evidence type="ECO:0000256" key="3">
    <source>
        <dbReference type="ARBA" id="ARBA00022630"/>
    </source>
</evidence>
<dbReference type="CDD" id="cd06198">
    <property type="entry name" value="FNR_like_3"/>
    <property type="match status" value="1"/>
</dbReference>
<dbReference type="EMBL" id="SMUV01000068">
    <property type="protein sequence ID" value="TDK45680.1"/>
    <property type="molecule type" value="Genomic_DNA"/>
</dbReference>
<dbReference type="PANTHER" id="PTHR47354">
    <property type="entry name" value="NADH OXIDOREDUCTASE HCR"/>
    <property type="match status" value="1"/>
</dbReference>
<dbReference type="PROSITE" id="PS51384">
    <property type="entry name" value="FAD_FR"/>
    <property type="match status" value="1"/>
</dbReference>
<dbReference type="InterPro" id="IPR013130">
    <property type="entry name" value="Fe3_Rdtase_TM_dom"/>
</dbReference>
<dbReference type="Pfam" id="PF01794">
    <property type="entry name" value="Ferric_reduct"/>
    <property type="match status" value="1"/>
</dbReference>
<evidence type="ECO:0000256" key="8">
    <source>
        <dbReference type="ARBA" id="ARBA00022989"/>
    </source>
</evidence>
<name>A0A4R5V1L2_9RHOB</name>
<dbReference type="InterPro" id="IPR013112">
    <property type="entry name" value="FAD-bd_8"/>
</dbReference>
<keyword evidence="9" id="KW-0560">Oxidoreductase</keyword>
<feature type="transmembrane region" description="Helical" evidence="13">
    <location>
        <begin position="198"/>
        <end position="215"/>
    </location>
</feature>
<dbReference type="RefSeq" id="WP_133360295.1">
    <property type="nucleotide sequence ID" value="NZ_SMUV01000068.1"/>
</dbReference>
<feature type="domain" description="FAD-binding FR-type" evidence="14">
    <location>
        <begin position="218"/>
        <end position="322"/>
    </location>
</feature>
<comment type="caution">
    <text evidence="15">The sequence shown here is derived from an EMBL/GenBank/DDBJ whole genome shotgun (WGS) entry which is preliminary data.</text>
</comment>
<dbReference type="GO" id="GO:0046872">
    <property type="term" value="F:metal ion binding"/>
    <property type="evidence" value="ECO:0007669"/>
    <property type="project" value="UniProtKB-KW"/>
</dbReference>
<dbReference type="GO" id="GO:0016491">
    <property type="term" value="F:oxidoreductase activity"/>
    <property type="evidence" value="ECO:0007669"/>
    <property type="project" value="UniProtKB-KW"/>
</dbReference>
<evidence type="ECO:0000256" key="1">
    <source>
        <dbReference type="ARBA" id="ARBA00001974"/>
    </source>
</evidence>
<evidence type="ECO:0000256" key="11">
    <source>
        <dbReference type="ARBA" id="ARBA00023014"/>
    </source>
</evidence>
<evidence type="ECO:0000256" key="7">
    <source>
        <dbReference type="ARBA" id="ARBA00022827"/>
    </source>
</evidence>
<dbReference type="GO" id="GO:0016020">
    <property type="term" value="C:membrane"/>
    <property type="evidence" value="ECO:0007669"/>
    <property type="project" value="UniProtKB-SubCell"/>
</dbReference>
<evidence type="ECO:0000256" key="10">
    <source>
        <dbReference type="ARBA" id="ARBA00023004"/>
    </source>
</evidence>
<feature type="transmembrane region" description="Helical" evidence="13">
    <location>
        <begin position="143"/>
        <end position="160"/>
    </location>
</feature>
<proteinExistence type="predicted"/>
<feature type="transmembrane region" description="Helical" evidence="13">
    <location>
        <begin position="39"/>
        <end position="59"/>
    </location>
</feature>
<evidence type="ECO:0000259" key="14">
    <source>
        <dbReference type="PROSITE" id="PS51384"/>
    </source>
</evidence>
<dbReference type="InterPro" id="IPR017927">
    <property type="entry name" value="FAD-bd_FR_type"/>
</dbReference>
<evidence type="ECO:0000256" key="4">
    <source>
        <dbReference type="ARBA" id="ARBA00022692"/>
    </source>
</evidence>
<dbReference type="Gene3D" id="2.40.30.10">
    <property type="entry name" value="Translation factors"/>
    <property type="match status" value="1"/>
</dbReference>
<dbReference type="AlphaFoldDB" id="A0A4R5V1L2"/>
<dbReference type="PRINTS" id="PR00409">
    <property type="entry name" value="PHDIOXRDTASE"/>
</dbReference>
<dbReference type="OrthoDB" id="9792185at2"/>
<keyword evidence="3" id="KW-0285">Flavoprotein</keyword>
<dbReference type="InterPro" id="IPR017938">
    <property type="entry name" value="Riboflavin_synthase-like_b-brl"/>
</dbReference>
<dbReference type="SUPFAM" id="SSF52343">
    <property type="entry name" value="Ferredoxin reductase-like, C-terminal NADP-linked domain"/>
    <property type="match status" value="1"/>
</dbReference>
<keyword evidence="4 13" id="KW-0812">Transmembrane</keyword>
<dbReference type="GO" id="GO:0051537">
    <property type="term" value="F:2 iron, 2 sulfur cluster binding"/>
    <property type="evidence" value="ECO:0007669"/>
    <property type="project" value="UniProtKB-KW"/>
</dbReference>
<dbReference type="SUPFAM" id="SSF63380">
    <property type="entry name" value="Riboflavin synthase domain-like"/>
    <property type="match status" value="1"/>
</dbReference>
<keyword evidence="6" id="KW-0479">Metal-binding</keyword>
<evidence type="ECO:0000313" key="15">
    <source>
        <dbReference type="EMBL" id="TDK45680.1"/>
    </source>
</evidence>
<keyword evidence="7" id="KW-0274">FAD</keyword>
<keyword evidence="12 13" id="KW-0472">Membrane</keyword>
<evidence type="ECO:0000256" key="12">
    <source>
        <dbReference type="ARBA" id="ARBA00023136"/>
    </source>
</evidence>
<protein>
    <submittedName>
        <fullName evidence="15">Ferric reductase</fullName>
    </submittedName>
</protein>
<dbReference type="GO" id="GO:0050660">
    <property type="term" value="F:flavin adenine dinucleotide binding"/>
    <property type="evidence" value="ECO:0007669"/>
    <property type="project" value="TreeGrafter"/>
</dbReference>
<reference evidence="15 16" key="1">
    <citation type="submission" date="2019-03" db="EMBL/GenBank/DDBJ databases">
        <title>Ruegeria lutea sp. nov., a novel strain, isolated from marine sediment, the Masan Bay, South Korea.</title>
        <authorList>
            <person name="Kim J."/>
            <person name="Kim D.-Y."/>
            <person name="Lee S.-S."/>
        </authorList>
    </citation>
    <scope>NUCLEOTIDE SEQUENCE [LARGE SCALE GENOMIC DNA]</scope>
    <source>
        <strain evidence="15 16">318-1</strain>
    </source>
</reference>
<evidence type="ECO:0000256" key="13">
    <source>
        <dbReference type="SAM" id="Phobius"/>
    </source>
</evidence>